<name>A0A0N0H234_9ACTN</name>
<dbReference type="GO" id="GO:0006310">
    <property type="term" value="P:DNA recombination"/>
    <property type="evidence" value="ECO:0007669"/>
    <property type="project" value="UniProtKB-KW"/>
</dbReference>
<dbReference type="InterPro" id="IPR013762">
    <property type="entry name" value="Integrase-like_cat_sf"/>
</dbReference>
<dbReference type="SUPFAM" id="SSF56349">
    <property type="entry name" value="DNA breaking-rejoining enzymes"/>
    <property type="match status" value="1"/>
</dbReference>
<dbReference type="Proteomes" id="UP000037982">
    <property type="component" value="Unassembled WGS sequence"/>
</dbReference>
<evidence type="ECO:0000259" key="2">
    <source>
        <dbReference type="PROSITE" id="PS51898"/>
    </source>
</evidence>
<protein>
    <recommendedName>
        <fullName evidence="2">Tyr recombinase domain-containing protein</fullName>
    </recommendedName>
</protein>
<feature type="domain" description="Tyr recombinase" evidence="2">
    <location>
        <begin position="29"/>
        <end position="161"/>
    </location>
</feature>
<dbReference type="GO" id="GO:0015074">
    <property type="term" value="P:DNA integration"/>
    <property type="evidence" value="ECO:0007669"/>
    <property type="project" value="InterPro"/>
</dbReference>
<gene>
    <name evidence="3" type="ORF">ADL29_09025</name>
</gene>
<dbReference type="Pfam" id="PF00589">
    <property type="entry name" value="Phage_integrase"/>
    <property type="match status" value="1"/>
</dbReference>
<dbReference type="GO" id="GO:0003677">
    <property type="term" value="F:DNA binding"/>
    <property type="evidence" value="ECO:0007669"/>
    <property type="project" value="InterPro"/>
</dbReference>
<dbReference type="EMBL" id="LGKG01000059">
    <property type="protein sequence ID" value="KPC65041.1"/>
    <property type="molecule type" value="Genomic_DNA"/>
</dbReference>
<dbReference type="RefSeq" id="WP_157878433.1">
    <property type="nucleotide sequence ID" value="NZ_LGKG01000059.1"/>
</dbReference>
<reference evidence="4" key="1">
    <citation type="submission" date="2015-07" db="EMBL/GenBank/DDBJ databases">
        <authorList>
            <person name="Ju K.-S."/>
            <person name="Doroghazi J.R."/>
            <person name="Metcalf W.W."/>
        </authorList>
    </citation>
    <scope>NUCLEOTIDE SEQUENCE [LARGE SCALE GENOMIC DNA]</scope>
    <source>
        <strain evidence="4">NRRL ISP-5002</strain>
    </source>
</reference>
<sequence length="161" mass="17949">WYEWLDEQDVPFRKNPAKFKTNRPKANPTPTPALAAEQLANLLDVADTDSPRTAAIVHTLATTGLRVAELLGADIEDLGQDQGHHVLNVMGKGRRRRSALLPPPTHQRITTYLATRDDTTNLPALTVGARPRRPLFVTDTGNRVHARNLRDVLQRLARTAR</sequence>
<dbReference type="AlphaFoldDB" id="A0A0N0H234"/>
<dbReference type="InterPro" id="IPR002104">
    <property type="entry name" value="Integrase_catalytic"/>
</dbReference>
<organism evidence="3 4">
    <name type="scientific">Streptomyces chattanoogensis</name>
    <dbReference type="NCBI Taxonomy" id="66876"/>
    <lineage>
        <taxon>Bacteria</taxon>
        <taxon>Bacillati</taxon>
        <taxon>Actinomycetota</taxon>
        <taxon>Actinomycetes</taxon>
        <taxon>Kitasatosporales</taxon>
        <taxon>Streptomycetaceae</taxon>
        <taxon>Streptomyces</taxon>
    </lineage>
</organism>
<evidence type="ECO:0000313" key="4">
    <source>
        <dbReference type="Proteomes" id="UP000037982"/>
    </source>
</evidence>
<evidence type="ECO:0000256" key="1">
    <source>
        <dbReference type="ARBA" id="ARBA00023172"/>
    </source>
</evidence>
<feature type="non-terminal residue" evidence="3">
    <location>
        <position position="161"/>
    </location>
</feature>
<feature type="non-terminal residue" evidence="3">
    <location>
        <position position="1"/>
    </location>
</feature>
<keyword evidence="1" id="KW-0233">DNA recombination</keyword>
<comment type="caution">
    <text evidence="3">The sequence shown here is derived from an EMBL/GenBank/DDBJ whole genome shotgun (WGS) entry which is preliminary data.</text>
</comment>
<proteinExistence type="predicted"/>
<dbReference type="Gene3D" id="1.10.443.10">
    <property type="entry name" value="Intergrase catalytic core"/>
    <property type="match status" value="1"/>
</dbReference>
<accession>A0A0N0H234</accession>
<keyword evidence="4" id="KW-1185">Reference proteome</keyword>
<dbReference type="InterPro" id="IPR011010">
    <property type="entry name" value="DNA_brk_join_enz"/>
</dbReference>
<evidence type="ECO:0000313" key="3">
    <source>
        <dbReference type="EMBL" id="KPC65041.1"/>
    </source>
</evidence>
<dbReference type="PROSITE" id="PS51898">
    <property type="entry name" value="TYR_RECOMBINASE"/>
    <property type="match status" value="1"/>
</dbReference>